<sequence length="159" mass="18607">MDFESPEYKFSRDLIFYIMQEYYSAWKWRPCKQYASEKDRTLFTSAIENQVKKLLDNMGPYTHVCFENDFDPCNISNKTFQEVCSRIVKEHLEEDVGLKKFVKLCCVVGNYAAISFIYGAKNAPYIAIRTLYNLVQSLKTDGRFKDTTWSEIHALCADN</sequence>
<accession>A0A4Y2GCY5</accession>
<protein>
    <submittedName>
        <fullName evidence="1">Uncharacterized protein</fullName>
    </submittedName>
</protein>
<evidence type="ECO:0000313" key="2">
    <source>
        <dbReference type="Proteomes" id="UP000499080"/>
    </source>
</evidence>
<name>A0A4Y2GCY5_ARAVE</name>
<dbReference type="OrthoDB" id="6421848at2759"/>
<dbReference type="AlphaFoldDB" id="A0A4Y2GCY5"/>
<evidence type="ECO:0000313" key="1">
    <source>
        <dbReference type="EMBL" id="GBM50585.1"/>
    </source>
</evidence>
<proteinExistence type="predicted"/>
<gene>
    <name evidence="1" type="ORF">AVEN_70226_1</name>
</gene>
<dbReference type="EMBL" id="BGPR01001305">
    <property type="protein sequence ID" value="GBM50585.1"/>
    <property type="molecule type" value="Genomic_DNA"/>
</dbReference>
<comment type="caution">
    <text evidence="1">The sequence shown here is derived from an EMBL/GenBank/DDBJ whole genome shotgun (WGS) entry which is preliminary data.</text>
</comment>
<organism evidence="1 2">
    <name type="scientific">Araneus ventricosus</name>
    <name type="common">Orbweaver spider</name>
    <name type="synonym">Epeira ventricosa</name>
    <dbReference type="NCBI Taxonomy" id="182803"/>
    <lineage>
        <taxon>Eukaryota</taxon>
        <taxon>Metazoa</taxon>
        <taxon>Ecdysozoa</taxon>
        <taxon>Arthropoda</taxon>
        <taxon>Chelicerata</taxon>
        <taxon>Arachnida</taxon>
        <taxon>Araneae</taxon>
        <taxon>Araneomorphae</taxon>
        <taxon>Entelegynae</taxon>
        <taxon>Araneoidea</taxon>
        <taxon>Araneidae</taxon>
        <taxon>Araneus</taxon>
    </lineage>
</organism>
<keyword evidence="2" id="KW-1185">Reference proteome</keyword>
<dbReference type="Proteomes" id="UP000499080">
    <property type="component" value="Unassembled WGS sequence"/>
</dbReference>
<reference evidence="1 2" key="1">
    <citation type="journal article" date="2019" name="Sci. Rep.">
        <title>Orb-weaving spider Araneus ventricosus genome elucidates the spidroin gene catalogue.</title>
        <authorList>
            <person name="Kono N."/>
            <person name="Nakamura H."/>
            <person name="Ohtoshi R."/>
            <person name="Moran D.A.P."/>
            <person name="Shinohara A."/>
            <person name="Yoshida Y."/>
            <person name="Fujiwara M."/>
            <person name="Mori M."/>
            <person name="Tomita M."/>
            <person name="Arakawa K."/>
        </authorList>
    </citation>
    <scope>NUCLEOTIDE SEQUENCE [LARGE SCALE GENOMIC DNA]</scope>
</reference>